<evidence type="ECO:0000313" key="2">
    <source>
        <dbReference type="Ensembl" id="ENSMODP00000055252.1"/>
    </source>
</evidence>
<dbReference type="Bgee" id="ENSMODG00000049089">
    <property type="expression patterns" value="Expressed in lung and 6 other cell types or tissues"/>
</dbReference>
<evidence type="ECO:0000313" key="3">
    <source>
        <dbReference type="Proteomes" id="UP000002280"/>
    </source>
</evidence>
<dbReference type="Proteomes" id="UP000002280">
    <property type="component" value="Chromosome 4"/>
</dbReference>
<reference evidence="2" key="3">
    <citation type="submission" date="2025-09" db="UniProtKB">
        <authorList>
            <consortium name="Ensembl"/>
        </authorList>
    </citation>
    <scope>IDENTIFICATION</scope>
</reference>
<name>A0A5F8H5Z3_MONDO</name>
<reference evidence="2 3" key="1">
    <citation type="journal article" date="2007" name="Nature">
        <title>Genome of the marsupial Monodelphis domestica reveals innovation in non-coding sequences.</title>
        <authorList>
            <person name="Mikkelsen T.S."/>
            <person name="Wakefield M.J."/>
            <person name="Aken B."/>
            <person name="Amemiya C.T."/>
            <person name="Chang J.L."/>
            <person name="Duke S."/>
            <person name="Garber M."/>
            <person name="Gentles A.J."/>
            <person name="Goodstadt L."/>
            <person name="Heger A."/>
            <person name="Jurka J."/>
            <person name="Kamal M."/>
            <person name="Mauceli E."/>
            <person name="Searle S.M."/>
            <person name="Sharpe T."/>
            <person name="Baker M.L."/>
            <person name="Batzer M.A."/>
            <person name="Benos P.V."/>
            <person name="Belov K."/>
            <person name="Clamp M."/>
            <person name="Cook A."/>
            <person name="Cuff J."/>
            <person name="Das R."/>
            <person name="Davidow L."/>
            <person name="Deakin J.E."/>
            <person name="Fazzari M.J."/>
            <person name="Glass J.L."/>
            <person name="Grabherr M."/>
            <person name="Greally J.M."/>
            <person name="Gu W."/>
            <person name="Hore T.A."/>
            <person name="Huttley G.A."/>
            <person name="Kleber M."/>
            <person name="Jirtle R.L."/>
            <person name="Koina E."/>
            <person name="Lee J.T."/>
            <person name="Mahony S."/>
            <person name="Marra M.A."/>
            <person name="Miller R.D."/>
            <person name="Nicholls R.D."/>
            <person name="Oda M."/>
            <person name="Papenfuss A.T."/>
            <person name="Parra Z.E."/>
            <person name="Pollock D.D."/>
            <person name="Ray D.A."/>
            <person name="Schein J.E."/>
            <person name="Speed T.P."/>
            <person name="Thompson K."/>
            <person name="VandeBerg J.L."/>
            <person name="Wade C.M."/>
            <person name="Walker J.A."/>
            <person name="Waters P.D."/>
            <person name="Webber C."/>
            <person name="Weidman J.R."/>
            <person name="Xie X."/>
            <person name="Zody M.C."/>
            <person name="Baldwin J."/>
            <person name="Abdouelleil A."/>
            <person name="Abdulkadir J."/>
            <person name="Abebe A."/>
            <person name="Abera B."/>
            <person name="Abreu J."/>
            <person name="Acer S.C."/>
            <person name="Aftuck L."/>
            <person name="Alexander A."/>
            <person name="An P."/>
            <person name="Anderson E."/>
            <person name="Anderson S."/>
            <person name="Arachi H."/>
            <person name="Azer M."/>
            <person name="Bachantsang P."/>
            <person name="Barry A."/>
            <person name="Bayul T."/>
            <person name="Berlin A."/>
            <person name="Bessette D."/>
            <person name="Bloom T."/>
            <person name="Bloom T."/>
            <person name="Boguslavskiy L."/>
            <person name="Bonnet C."/>
            <person name="Boukhgalter B."/>
            <person name="Bourzgui I."/>
            <person name="Brown A."/>
            <person name="Cahill P."/>
            <person name="Channer S."/>
            <person name="Cheshatsang Y."/>
            <person name="Chuda L."/>
            <person name="Citroen M."/>
            <person name="Collymore A."/>
            <person name="Cooke P."/>
            <person name="Costello M."/>
            <person name="D'Aco K."/>
            <person name="Daza R."/>
            <person name="De Haan G."/>
            <person name="DeGray S."/>
            <person name="DeMaso C."/>
            <person name="Dhargay N."/>
            <person name="Dooley K."/>
            <person name="Dooley E."/>
            <person name="Doricent M."/>
            <person name="Dorje P."/>
            <person name="Dorjee K."/>
            <person name="Dupes A."/>
            <person name="Elong R."/>
            <person name="Falk J."/>
            <person name="Farina A."/>
            <person name="Faro S."/>
            <person name="Ferguson D."/>
            <person name="Fisher S."/>
            <person name="Foley C.D."/>
            <person name="Franke A."/>
            <person name="Friedrich D."/>
            <person name="Gadbois L."/>
            <person name="Gearin G."/>
            <person name="Gearin C.R."/>
            <person name="Giannoukos G."/>
            <person name="Goode T."/>
            <person name="Graham J."/>
            <person name="Grandbois E."/>
            <person name="Grewal S."/>
            <person name="Gyaltsen K."/>
            <person name="Hafez N."/>
            <person name="Hagos B."/>
            <person name="Hall J."/>
            <person name="Henson C."/>
            <person name="Hollinger A."/>
            <person name="Honan T."/>
            <person name="Huard M.D."/>
            <person name="Hughes L."/>
            <person name="Hurhula B."/>
            <person name="Husby M.E."/>
            <person name="Kamat A."/>
            <person name="Kanga B."/>
            <person name="Kashin S."/>
            <person name="Khazanovich D."/>
            <person name="Kisner P."/>
            <person name="Lance K."/>
            <person name="Lara M."/>
            <person name="Lee W."/>
            <person name="Lennon N."/>
            <person name="Letendre F."/>
            <person name="LeVine R."/>
            <person name="Lipovsky A."/>
            <person name="Liu X."/>
            <person name="Liu J."/>
            <person name="Liu S."/>
            <person name="Lokyitsang T."/>
            <person name="Lokyitsang Y."/>
            <person name="Lubonja R."/>
            <person name="Lui A."/>
            <person name="MacDonald P."/>
            <person name="Magnisalis V."/>
            <person name="Maru K."/>
            <person name="Matthews C."/>
            <person name="McCusker W."/>
            <person name="McDonough S."/>
            <person name="Mehta T."/>
            <person name="Meldrim J."/>
            <person name="Meneus L."/>
            <person name="Mihai O."/>
            <person name="Mihalev A."/>
            <person name="Mihova T."/>
            <person name="Mittelman R."/>
            <person name="Mlenga V."/>
            <person name="Montmayeur A."/>
            <person name="Mulrain L."/>
            <person name="Navidi A."/>
            <person name="Naylor J."/>
            <person name="Negash T."/>
            <person name="Nguyen T."/>
            <person name="Nguyen N."/>
            <person name="Nicol R."/>
            <person name="Norbu C."/>
            <person name="Norbu N."/>
            <person name="Novod N."/>
            <person name="O'Neill B."/>
            <person name="Osman S."/>
            <person name="Markiewicz E."/>
            <person name="Oyono O.L."/>
            <person name="Patti C."/>
            <person name="Phunkhang P."/>
            <person name="Pierre F."/>
            <person name="Priest M."/>
            <person name="Raghuraman S."/>
            <person name="Rege F."/>
            <person name="Reyes R."/>
            <person name="Rise C."/>
            <person name="Rogov P."/>
            <person name="Ross K."/>
            <person name="Ryan E."/>
            <person name="Settipalli S."/>
            <person name="Shea T."/>
            <person name="Sherpa N."/>
            <person name="Shi L."/>
            <person name="Shih D."/>
            <person name="Sparrow T."/>
            <person name="Spaulding J."/>
            <person name="Stalker J."/>
            <person name="Stange-Thomann N."/>
            <person name="Stavropoulos S."/>
            <person name="Stone C."/>
            <person name="Strader C."/>
            <person name="Tesfaye S."/>
            <person name="Thomson T."/>
            <person name="Thoulutsang Y."/>
            <person name="Thoulutsang D."/>
            <person name="Topham K."/>
            <person name="Topping I."/>
            <person name="Tsamla T."/>
            <person name="Vassiliev H."/>
            <person name="Vo A."/>
            <person name="Wangchuk T."/>
            <person name="Wangdi T."/>
            <person name="Weiand M."/>
            <person name="Wilkinson J."/>
            <person name="Wilson A."/>
            <person name="Yadav S."/>
            <person name="Young G."/>
            <person name="Yu Q."/>
            <person name="Zembek L."/>
            <person name="Zhong D."/>
            <person name="Zimmer A."/>
            <person name="Zwirko Z."/>
            <person name="Jaffe D.B."/>
            <person name="Alvarez P."/>
            <person name="Brockman W."/>
            <person name="Butler J."/>
            <person name="Chin C."/>
            <person name="Gnerre S."/>
            <person name="MacCallum I."/>
            <person name="Graves J.A."/>
            <person name="Ponting C.P."/>
            <person name="Breen M."/>
            <person name="Samollow P.B."/>
            <person name="Lander E.S."/>
            <person name="Lindblad-Toh K."/>
        </authorList>
    </citation>
    <scope>NUCLEOTIDE SEQUENCE [LARGE SCALE GENOMIC DNA]</scope>
</reference>
<dbReference type="InParanoid" id="A0A5F8H5Z3"/>
<keyword evidence="3" id="KW-1185">Reference proteome</keyword>
<organism evidence="2 3">
    <name type="scientific">Monodelphis domestica</name>
    <name type="common">Gray short-tailed opossum</name>
    <dbReference type="NCBI Taxonomy" id="13616"/>
    <lineage>
        <taxon>Eukaryota</taxon>
        <taxon>Metazoa</taxon>
        <taxon>Chordata</taxon>
        <taxon>Craniata</taxon>
        <taxon>Vertebrata</taxon>
        <taxon>Euteleostomi</taxon>
        <taxon>Mammalia</taxon>
        <taxon>Metatheria</taxon>
        <taxon>Didelphimorphia</taxon>
        <taxon>Didelphidae</taxon>
        <taxon>Monodelphis</taxon>
    </lineage>
</organism>
<feature type="region of interest" description="Disordered" evidence="1">
    <location>
        <begin position="1"/>
        <end position="22"/>
    </location>
</feature>
<dbReference type="AlphaFoldDB" id="A0A5F8H5Z3"/>
<dbReference type="Ensembl" id="ENSMODT00000061509.1">
    <property type="protein sequence ID" value="ENSMODP00000055252.1"/>
    <property type="gene ID" value="ENSMODG00000049089.1"/>
</dbReference>
<feature type="compositionally biased region" description="Basic and acidic residues" evidence="1">
    <location>
        <begin position="7"/>
        <end position="21"/>
    </location>
</feature>
<dbReference type="GeneTree" id="ENSGT00980000202598"/>
<accession>A0A5F8H5Z3</accession>
<reference evidence="2" key="2">
    <citation type="submission" date="2025-08" db="UniProtKB">
        <authorList>
            <consortium name="Ensembl"/>
        </authorList>
    </citation>
    <scope>IDENTIFICATION</scope>
</reference>
<protein>
    <submittedName>
        <fullName evidence="2">Uncharacterized protein</fullName>
    </submittedName>
</protein>
<evidence type="ECO:0000256" key="1">
    <source>
        <dbReference type="SAM" id="MobiDB-lite"/>
    </source>
</evidence>
<proteinExistence type="predicted"/>
<sequence>MALDQGHCPRDPGARDGEMGKSRKLALITGITGQESCIILNKRSPFTPPKEKRYNRINIRHGARKI</sequence>